<dbReference type="OrthoDB" id="9805730at2"/>
<comment type="caution">
    <text evidence="3">The sequence shown here is derived from an EMBL/GenBank/DDBJ whole genome shotgun (WGS) entry which is preliminary data.</text>
</comment>
<keyword evidence="1" id="KW-0805">Transcription regulation</keyword>
<organism evidence="3 4">
    <name type="scientific">Haematobacter massiliensis</name>
    <dbReference type="NCBI Taxonomy" id="195105"/>
    <lineage>
        <taxon>Bacteria</taxon>
        <taxon>Pseudomonadati</taxon>
        <taxon>Pseudomonadota</taxon>
        <taxon>Alphaproteobacteria</taxon>
        <taxon>Rhodobacterales</taxon>
        <taxon>Paracoccaceae</taxon>
        <taxon>Haematobacter</taxon>
    </lineage>
</organism>
<evidence type="ECO:0000313" key="4">
    <source>
        <dbReference type="Proteomes" id="UP000028826"/>
    </source>
</evidence>
<dbReference type="SUPFAM" id="SSF46689">
    <property type="entry name" value="Homeodomain-like"/>
    <property type="match status" value="2"/>
</dbReference>
<dbReference type="InterPro" id="IPR018060">
    <property type="entry name" value="HTH_AraC"/>
</dbReference>
<dbReference type="GO" id="GO:0043565">
    <property type="term" value="F:sequence-specific DNA binding"/>
    <property type="evidence" value="ECO:0007669"/>
    <property type="project" value="InterPro"/>
</dbReference>
<accession>A0A086Y288</accession>
<dbReference type="PROSITE" id="PS01124">
    <property type="entry name" value="HTH_ARAC_FAMILY_2"/>
    <property type="match status" value="1"/>
</dbReference>
<proteinExistence type="predicted"/>
<dbReference type="GO" id="GO:0003700">
    <property type="term" value="F:DNA-binding transcription factor activity"/>
    <property type="evidence" value="ECO:0007669"/>
    <property type="project" value="InterPro"/>
</dbReference>
<gene>
    <name evidence="3" type="ORF">CN97_19160</name>
</gene>
<evidence type="ECO:0000256" key="2">
    <source>
        <dbReference type="ARBA" id="ARBA00023163"/>
    </source>
</evidence>
<dbReference type="STRING" id="195105.CN97_19160"/>
<dbReference type="RefSeq" id="WP_035712102.1">
    <property type="nucleotide sequence ID" value="NZ_CAMIFG010000164.1"/>
</dbReference>
<sequence length="268" mass="29953">MSHYDAIRQNCMMIGRDRIYYCGLVGNSMHRRELGAVAVYVAPNRDLEIAQGAGPARRVDVAVVTPYTPHRLRTASGSIACLLIEPESITQQEIGALTATPPGPDIADRIRRAAGSVAAMEDAGGFSTSEFDRLFFGRAFGRRELEPRIARALDLLHDDPEEAVSAEACAAAVDLSTSRFLHLFKETTQTSFRSHRMWRRARRFMDHANRETSLTDVALDLGYPDSSHFSHSIRRVFGLQPRFIRMGSRRLRVFAGSDYRLQPAMALN</sequence>
<dbReference type="PANTHER" id="PTHR43436">
    <property type="entry name" value="ARAC-FAMILY TRANSCRIPTIONAL REGULATOR"/>
    <property type="match status" value="1"/>
</dbReference>
<dbReference type="InterPro" id="IPR009057">
    <property type="entry name" value="Homeodomain-like_sf"/>
</dbReference>
<dbReference type="SMART" id="SM00342">
    <property type="entry name" value="HTH_ARAC"/>
    <property type="match status" value="1"/>
</dbReference>
<dbReference type="EMBL" id="JGYG01000008">
    <property type="protein sequence ID" value="KFI28388.1"/>
    <property type="molecule type" value="Genomic_DNA"/>
</dbReference>
<protein>
    <submittedName>
        <fullName evidence="3">AraC family transcriptional regulator</fullName>
    </submittedName>
</protein>
<evidence type="ECO:0000313" key="3">
    <source>
        <dbReference type="EMBL" id="KFI28388.1"/>
    </source>
</evidence>
<dbReference type="eggNOG" id="COG2207">
    <property type="taxonomic scope" value="Bacteria"/>
</dbReference>
<keyword evidence="4" id="KW-1185">Reference proteome</keyword>
<dbReference type="Pfam" id="PF12833">
    <property type="entry name" value="HTH_18"/>
    <property type="match status" value="1"/>
</dbReference>
<dbReference type="Gene3D" id="1.10.10.60">
    <property type="entry name" value="Homeodomain-like"/>
    <property type="match status" value="2"/>
</dbReference>
<dbReference type="AlphaFoldDB" id="A0A086Y288"/>
<dbReference type="PANTHER" id="PTHR43436:SF1">
    <property type="entry name" value="TRANSCRIPTIONAL REGULATORY PROTEIN"/>
    <property type="match status" value="1"/>
</dbReference>
<reference evidence="3 4" key="1">
    <citation type="submission" date="2014-03" db="EMBL/GenBank/DDBJ databases">
        <title>Genome of Haematobacter massiliensis CCUG 47968.</title>
        <authorList>
            <person name="Wang D."/>
            <person name="Wang G."/>
        </authorList>
    </citation>
    <scope>NUCLEOTIDE SEQUENCE [LARGE SCALE GENOMIC DNA]</scope>
    <source>
        <strain evidence="3 4">CCUG 47968</strain>
    </source>
</reference>
<keyword evidence="2" id="KW-0804">Transcription</keyword>
<evidence type="ECO:0000256" key="1">
    <source>
        <dbReference type="ARBA" id="ARBA00023015"/>
    </source>
</evidence>
<dbReference type="Proteomes" id="UP000028826">
    <property type="component" value="Unassembled WGS sequence"/>
</dbReference>
<name>A0A086Y288_9RHOB</name>